<evidence type="ECO:0000256" key="1">
    <source>
        <dbReference type="ARBA" id="ARBA00000971"/>
    </source>
</evidence>
<dbReference type="PANTHER" id="PTHR30560">
    <property type="entry name" value="TRIGGER FACTOR CHAPERONE AND PEPTIDYL-PROLYL CIS/TRANS ISOMERASE"/>
    <property type="match status" value="1"/>
</dbReference>
<evidence type="ECO:0000256" key="10">
    <source>
        <dbReference type="ARBA" id="ARBA00029986"/>
    </source>
</evidence>
<dbReference type="PIRSF" id="PIRSF003095">
    <property type="entry name" value="Trigger_factor"/>
    <property type="match status" value="1"/>
</dbReference>
<keyword evidence="11" id="KW-0963">Cytoplasm</keyword>
<dbReference type="AlphaFoldDB" id="A0A6C0U7T9"/>
<dbReference type="Pfam" id="PF05697">
    <property type="entry name" value="Trigger_N"/>
    <property type="match status" value="1"/>
</dbReference>
<evidence type="ECO:0000256" key="4">
    <source>
        <dbReference type="ARBA" id="ARBA00016902"/>
    </source>
</evidence>
<comment type="catalytic activity">
    <reaction evidence="1 11 12">
        <text>[protein]-peptidylproline (omega=180) = [protein]-peptidylproline (omega=0)</text>
        <dbReference type="Rhea" id="RHEA:16237"/>
        <dbReference type="Rhea" id="RHEA-COMP:10747"/>
        <dbReference type="Rhea" id="RHEA-COMP:10748"/>
        <dbReference type="ChEBI" id="CHEBI:83833"/>
        <dbReference type="ChEBI" id="CHEBI:83834"/>
        <dbReference type="EC" id="5.2.1.8"/>
    </reaction>
</comment>
<dbReference type="InterPro" id="IPR005215">
    <property type="entry name" value="Trig_fac"/>
</dbReference>
<reference evidence="15 16" key="1">
    <citation type="submission" date="2020-02" db="EMBL/GenBank/DDBJ databases">
        <title>Genome sequencing for Kineobactrum sp. M2.</title>
        <authorList>
            <person name="Park S.-J."/>
        </authorList>
    </citation>
    <scope>NUCLEOTIDE SEQUENCE [LARGE SCALE GENOMIC DNA]</scope>
    <source>
        <strain evidence="15 16">M2</strain>
    </source>
</reference>
<dbReference type="InterPro" id="IPR027304">
    <property type="entry name" value="Trigger_fact/SurA_dom_sf"/>
</dbReference>
<dbReference type="Proteomes" id="UP000477680">
    <property type="component" value="Chromosome"/>
</dbReference>
<dbReference type="Gene3D" id="1.10.3120.10">
    <property type="entry name" value="Trigger factor, C-terminal domain"/>
    <property type="match status" value="1"/>
</dbReference>
<evidence type="ECO:0000256" key="13">
    <source>
        <dbReference type="RuleBase" id="RU003914"/>
    </source>
</evidence>
<evidence type="ECO:0000256" key="7">
    <source>
        <dbReference type="ARBA" id="ARBA00023186"/>
    </source>
</evidence>
<keyword evidence="8 11" id="KW-0413">Isomerase</keyword>
<comment type="subcellular location">
    <subcellularLocation>
        <location evidence="11">Cytoplasm</location>
    </subcellularLocation>
    <text evidence="11">About half TF is bound to the ribosome near the polypeptide exit tunnel while the other half is free in the cytoplasm.</text>
</comment>
<evidence type="ECO:0000256" key="11">
    <source>
        <dbReference type="HAMAP-Rule" id="MF_00303"/>
    </source>
</evidence>
<dbReference type="GO" id="GO:0043022">
    <property type="term" value="F:ribosome binding"/>
    <property type="evidence" value="ECO:0007669"/>
    <property type="project" value="TreeGrafter"/>
</dbReference>
<dbReference type="Gene3D" id="3.10.50.40">
    <property type="match status" value="1"/>
</dbReference>
<dbReference type="Gene3D" id="3.30.70.1050">
    <property type="entry name" value="Trigger factor ribosome-binding domain"/>
    <property type="match status" value="1"/>
</dbReference>
<accession>A0A6C0U7T9</accession>
<evidence type="ECO:0000256" key="2">
    <source>
        <dbReference type="ARBA" id="ARBA00005464"/>
    </source>
</evidence>
<evidence type="ECO:0000313" key="15">
    <source>
        <dbReference type="EMBL" id="QIB67419.1"/>
    </source>
</evidence>
<dbReference type="SUPFAM" id="SSF109998">
    <property type="entry name" value="Triger factor/SurA peptide-binding domain-like"/>
    <property type="match status" value="1"/>
</dbReference>
<dbReference type="EMBL" id="CP048711">
    <property type="protein sequence ID" value="QIB67419.1"/>
    <property type="molecule type" value="Genomic_DNA"/>
</dbReference>
<dbReference type="PROSITE" id="PS50059">
    <property type="entry name" value="FKBP_PPIASE"/>
    <property type="match status" value="1"/>
</dbReference>
<evidence type="ECO:0000256" key="3">
    <source>
        <dbReference type="ARBA" id="ARBA00013194"/>
    </source>
</evidence>
<evidence type="ECO:0000256" key="5">
    <source>
        <dbReference type="ARBA" id="ARBA00022618"/>
    </source>
</evidence>
<dbReference type="GO" id="GO:0005737">
    <property type="term" value="C:cytoplasm"/>
    <property type="evidence" value="ECO:0007669"/>
    <property type="project" value="UniProtKB-SubCell"/>
</dbReference>
<dbReference type="HAMAP" id="MF_00303">
    <property type="entry name" value="Trigger_factor_Tig"/>
    <property type="match status" value="1"/>
</dbReference>
<evidence type="ECO:0000313" key="16">
    <source>
        <dbReference type="Proteomes" id="UP000477680"/>
    </source>
</evidence>
<dbReference type="NCBIfam" id="TIGR00115">
    <property type="entry name" value="tig"/>
    <property type="match status" value="1"/>
</dbReference>
<dbReference type="Pfam" id="PF05698">
    <property type="entry name" value="Trigger_C"/>
    <property type="match status" value="1"/>
</dbReference>
<dbReference type="InterPro" id="IPR037041">
    <property type="entry name" value="Trigger_fac_C_sf"/>
</dbReference>
<gene>
    <name evidence="11 15" type="primary">tig</name>
    <name evidence="15" type="ORF">G3T16_20540</name>
</gene>
<dbReference type="GO" id="GO:0043335">
    <property type="term" value="P:protein unfolding"/>
    <property type="evidence" value="ECO:0007669"/>
    <property type="project" value="TreeGrafter"/>
</dbReference>
<name>A0A6C0U7T9_9GAMM</name>
<dbReference type="RefSeq" id="WP_163496846.1">
    <property type="nucleotide sequence ID" value="NZ_CP048711.1"/>
</dbReference>
<dbReference type="Pfam" id="PF00254">
    <property type="entry name" value="FKBP_C"/>
    <property type="match status" value="1"/>
</dbReference>
<dbReference type="SUPFAM" id="SSF54534">
    <property type="entry name" value="FKBP-like"/>
    <property type="match status" value="1"/>
</dbReference>
<dbReference type="EC" id="5.2.1.8" evidence="3 11"/>
<dbReference type="InterPro" id="IPR008881">
    <property type="entry name" value="Trigger_fac_ribosome-bd_bac"/>
</dbReference>
<feature type="domain" description="PPIase FKBP-type" evidence="14">
    <location>
        <begin position="161"/>
        <end position="241"/>
    </location>
</feature>
<keyword evidence="5 11" id="KW-0132">Cell division</keyword>
<dbReference type="GO" id="GO:0044183">
    <property type="term" value="F:protein folding chaperone"/>
    <property type="evidence" value="ECO:0007669"/>
    <property type="project" value="TreeGrafter"/>
</dbReference>
<dbReference type="GO" id="GO:0015031">
    <property type="term" value="P:protein transport"/>
    <property type="evidence" value="ECO:0007669"/>
    <property type="project" value="UniProtKB-UniRule"/>
</dbReference>
<dbReference type="InterPro" id="IPR046357">
    <property type="entry name" value="PPIase_dom_sf"/>
</dbReference>
<evidence type="ECO:0000259" key="14">
    <source>
        <dbReference type="PROSITE" id="PS50059"/>
    </source>
</evidence>
<dbReference type="FunFam" id="3.10.50.40:FF:000001">
    <property type="entry name" value="Trigger factor"/>
    <property type="match status" value="1"/>
</dbReference>
<dbReference type="PANTHER" id="PTHR30560:SF3">
    <property type="entry name" value="TRIGGER FACTOR-LIKE PROTEIN TIG, CHLOROPLASTIC"/>
    <property type="match status" value="1"/>
</dbReference>
<dbReference type="KEGG" id="kim:G3T16_20540"/>
<keyword evidence="6 11" id="KW-0697">Rotamase</keyword>
<dbReference type="InterPro" id="IPR008880">
    <property type="entry name" value="Trigger_fac_C"/>
</dbReference>
<sequence>MQVSIETTSGLERRLTVGVPAARVDSEVDSRLQKASKNVRLPGFRPGKVPMKVMRQRFGAGIRQEVLGEVMSRSFQEAVVQEKLRPAGQPSIEPRSLDAGRDLEYVATFEVFPDVEIATMSGFTVTKPVAEVTDADIDNIIDVFRKQQGSWEEVERAAETGDKVNIDYSGTRDGAEFEGGSAEGAELELGSGGMIPGFEEGIVGMQPGEEKTLELSFPEDYHNEELRGAAVSFAIKLNSIKALVPAALDEELFRQYGVEEGGEEQFRKEVAENMRRELNNAVVNKVKQQVMDAVVAAHTSLEVPKALVAQEVDALRQQMFQQFGGAAPQDLDLKSLLPDDMFRDNAERRVKLGLILSEMINRHELKADPAKVRTAIEELAATYQDSEEVINWYYGNPDQLATVESRVLEDAVVDKLLEDAEVREQPCSYQEAISQAQAAAEAE</sequence>
<proteinExistence type="inferred from homology"/>
<dbReference type="GO" id="GO:0003755">
    <property type="term" value="F:peptidyl-prolyl cis-trans isomerase activity"/>
    <property type="evidence" value="ECO:0007669"/>
    <property type="project" value="UniProtKB-UniRule"/>
</dbReference>
<comment type="domain">
    <text evidence="11">Consists of 3 domains; the N-terminus binds the ribosome, the middle domain has PPIase activity, while the C-terminus has intrinsic chaperone activity on its own.</text>
</comment>
<protein>
    <recommendedName>
        <fullName evidence="4 11">Trigger factor</fullName>
        <shortName evidence="11">TF</shortName>
        <ecNumber evidence="3 11">5.2.1.8</ecNumber>
    </recommendedName>
    <alternativeName>
        <fullName evidence="10 11">PPIase</fullName>
    </alternativeName>
</protein>
<comment type="function">
    <text evidence="11">Involved in protein export. Acts as a chaperone by maintaining the newly synthesized protein in an open conformation. Functions as a peptidyl-prolyl cis-trans isomerase.</text>
</comment>
<evidence type="ECO:0000256" key="12">
    <source>
        <dbReference type="PROSITE-ProRule" id="PRU00277"/>
    </source>
</evidence>
<keyword evidence="16" id="KW-1185">Reference proteome</keyword>
<keyword evidence="7 11" id="KW-0143">Chaperone</keyword>
<evidence type="ECO:0000256" key="6">
    <source>
        <dbReference type="ARBA" id="ARBA00023110"/>
    </source>
</evidence>
<comment type="similarity">
    <text evidence="2 11 13">Belongs to the FKBP-type PPIase family. Tig subfamily.</text>
</comment>
<dbReference type="SUPFAM" id="SSF102735">
    <property type="entry name" value="Trigger factor ribosome-binding domain"/>
    <property type="match status" value="1"/>
</dbReference>
<dbReference type="GO" id="GO:0051083">
    <property type="term" value="P:'de novo' cotranslational protein folding"/>
    <property type="evidence" value="ECO:0007669"/>
    <property type="project" value="TreeGrafter"/>
</dbReference>
<keyword evidence="9 11" id="KW-0131">Cell cycle</keyword>
<evidence type="ECO:0000256" key="8">
    <source>
        <dbReference type="ARBA" id="ARBA00023235"/>
    </source>
</evidence>
<organism evidence="15 16">
    <name type="scientific">Kineobactrum salinum</name>
    <dbReference type="NCBI Taxonomy" id="2708301"/>
    <lineage>
        <taxon>Bacteria</taxon>
        <taxon>Pseudomonadati</taxon>
        <taxon>Pseudomonadota</taxon>
        <taxon>Gammaproteobacteria</taxon>
        <taxon>Cellvibrionales</taxon>
        <taxon>Halieaceae</taxon>
        <taxon>Kineobactrum</taxon>
    </lineage>
</organism>
<evidence type="ECO:0000256" key="9">
    <source>
        <dbReference type="ARBA" id="ARBA00023306"/>
    </source>
</evidence>
<dbReference type="InterPro" id="IPR001179">
    <property type="entry name" value="PPIase_FKBP_dom"/>
</dbReference>
<dbReference type="GO" id="GO:0051301">
    <property type="term" value="P:cell division"/>
    <property type="evidence" value="ECO:0007669"/>
    <property type="project" value="UniProtKB-KW"/>
</dbReference>
<dbReference type="InterPro" id="IPR036611">
    <property type="entry name" value="Trigger_fac_ribosome-bd_sf"/>
</dbReference>